<organism evidence="3 4">
    <name type="scientific">Volvox reticuliferus</name>
    <dbReference type="NCBI Taxonomy" id="1737510"/>
    <lineage>
        <taxon>Eukaryota</taxon>
        <taxon>Viridiplantae</taxon>
        <taxon>Chlorophyta</taxon>
        <taxon>core chlorophytes</taxon>
        <taxon>Chlorophyceae</taxon>
        <taxon>CS clade</taxon>
        <taxon>Chlamydomonadales</taxon>
        <taxon>Volvocaceae</taxon>
        <taxon>Volvox</taxon>
    </lineage>
</organism>
<sequence length="234" mass="26740">AVLENVIFVHQEESNWPLAEGKVLKEKFDDIFAATKYTKALEALRKLRTEKSQSLKECRLGMETLKQVRDMADHHTAQRDEAKSRAADCQAQMATFETKIRDLEQQQSAMMSKIGEIDSMAKGMGIRRGQLDQLRATNREREERFRNEGREDFEEGDAELRAHLADSERVAAEKQKRCAALESEVEAERNRKESLAAQYQRVRCVCVCVCVCASVCVCVCIWRCRGRGGYEHCS</sequence>
<dbReference type="PANTHER" id="PTHR18867:SF12">
    <property type="entry name" value="DNA REPAIR PROTEIN RAD50"/>
    <property type="match status" value="1"/>
</dbReference>
<dbReference type="Proteomes" id="UP000722791">
    <property type="component" value="Unassembled WGS sequence"/>
</dbReference>
<dbReference type="Gene3D" id="1.10.287.1490">
    <property type="match status" value="1"/>
</dbReference>
<evidence type="ECO:0000256" key="2">
    <source>
        <dbReference type="SAM" id="MobiDB-lite"/>
    </source>
</evidence>
<dbReference type="GO" id="GO:0030870">
    <property type="term" value="C:Mre11 complex"/>
    <property type="evidence" value="ECO:0007669"/>
    <property type="project" value="TreeGrafter"/>
</dbReference>
<keyword evidence="1" id="KW-0175">Coiled coil</keyword>
<dbReference type="GO" id="GO:0003691">
    <property type="term" value="F:double-stranded telomeric DNA binding"/>
    <property type="evidence" value="ECO:0007669"/>
    <property type="project" value="TreeGrafter"/>
</dbReference>
<dbReference type="PANTHER" id="PTHR18867">
    <property type="entry name" value="RAD50"/>
    <property type="match status" value="1"/>
</dbReference>
<accession>A0A8J4DES6</accession>
<evidence type="ECO:0000313" key="4">
    <source>
        <dbReference type="Proteomes" id="UP000722791"/>
    </source>
</evidence>
<feature type="coiled-coil region" evidence="1">
    <location>
        <begin position="164"/>
        <end position="198"/>
    </location>
</feature>
<dbReference type="EMBL" id="BNCQ01000006">
    <property type="protein sequence ID" value="GIL99813.1"/>
    <property type="molecule type" value="Genomic_DNA"/>
</dbReference>
<feature type="non-terminal residue" evidence="3">
    <location>
        <position position="234"/>
    </location>
</feature>
<dbReference type="GO" id="GO:0006302">
    <property type="term" value="P:double-strand break repair"/>
    <property type="evidence" value="ECO:0007669"/>
    <property type="project" value="TreeGrafter"/>
</dbReference>
<feature type="region of interest" description="Disordered" evidence="2">
    <location>
        <begin position="137"/>
        <end position="156"/>
    </location>
</feature>
<protein>
    <submittedName>
        <fullName evidence="3">Uncharacterized protein</fullName>
    </submittedName>
</protein>
<dbReference type="GO" id="GO:0043047">
    <property type="term" value="F:single-stranded telomeric DNA binding"/>
    <property type="evidence" value="ECO:0007669"/>
    <property type="project" value="TreeGrafter"/>
</dbReference>
<dbReference type="GO" id="GO:0070192">
    <property type="term" value="P:chromosome organization involved in meiotic cell cycle"/>
    <property type="evidence" value="ECO:0007669"/>
    <property type="project" value="TreeGrafter"/>
</dbReference>
<dbReference type="GO" id="GO:0000722">
    <property type="term" value="P:telomere maintenance via recombination"/>
    <property type="evidence" value="ECO:0007669"/>
    <property type="project" value="TreeGrafter"/>
</dbReference>
<proteinExistence type="predicted"/>
<dbReference type="GO" id="GO:0007004">
    <property type="term" value="P:telomere maintenance via telomerase"/>
    <property type="evidence" value="ECO:0007669"/>
    <property type="project" value="TreeGrafter"/>
</dbReference>
<comment type="caution">
    <text evidence="3">The sequence shown here is derived from an EMBL/GenBank/DDBJ whole genome shotgun (WGS) entry which is preliminary data.</text>
</comment>
<dbReference type="GO" id="GO:0051880">
    <property type="term" value="F:G-quadruplex DNA binding"/>
    <property type="evidence" value="ECO:0007669"/>
    <property type="project" value="TreeGrafter"/>
</dbReference>
<dbReference type="GO" id="GO:0000794">
    <property type="term" value="C:condensed nuclear chromosome"/>
    <property type="evidence" value="ECO:0007669"/>
    <property type="project" value="TreeGrafter"/>
</dbReference>
<evidence type="ECO:0000313" key="3">
    <source>
        <dbReference type="EMBL" id="GIL99813.1"/>
    </source>
</evidence>
<reference evidence="3" key="1">
    <citation type="journal article" date="2021" name="Proc. Natl. Acad. Sci. U.S.A.">
        <title>Three genomes in the algal genus Volvox reveal the fate of a haploid sex-determining region after a transition to homothallism.</title>
        <authorList>
            <person name="Yamamoto K."/>
            <person name="Hamaji T."/>
            <person name="Kawai-Toyooka H."/>
            <person name="Matsuzaki R."/>
            <person name="Takahashi F."/>
            <person name="Nishimura Y."/>
            <person name="Kawachi M."/>
            <person name="Noguchi H."/>
            <person name="Minakuchi Y."/>
            <person name="Umen J.G."/>
            <person name="Toyoda A."/>
            <person name="Nozaki H."/>
        </authorList>
    </citation>
    <scope>NUCLEOTIDE SEQUENCE</scope>
    <source>
        <strain evidence="3">NIES-3785</strain>
    </source>
</reference>
<dbReference type="AlphaFoldDB" id="A0A8J4DES6"/>
<name>A0A8J4DES6_9CHLO</name>
<evidence type="ECO:0000256" key="1">
    <source>
        <dbReference type="SAM" id="Coils"/>
    </source>
</evidence>
<feature type="coiled-coil region" evidence="1">
    <location>
        <begin position="65"/>
        <end position="106"/>
    </location>
</feature>
<gene>
    <name evidence="3" type="ORF">Vretimale_4787</name>
</gene>
<feature type="compositionally biased region" description="Basic and acidic residues" evidence="2">
    <location>
        <begin position="137"/>
        <end position="150"/>
    </location>
</feature>